<dbReference type="SUPFAM" id="SSF46785">
    <property type="entry name" value="Winged helix' DNA-binding domain"/>
    <property type="match status" value="1"/>
</dbReference>
<keyword evidence="1" id="KW-0805">Transcription regulation</keyword>
<evidence type="ECO:0000313" key="6">
    <source>
        <dbReference type="Proteomes" id="UP000626242"/>
    </source>
</evidence>
<dbReference type="EMBL" id="JACSPS010000002">
    <property type="protein sequence ID" value="MBD8017975.1"/>
    <property type="molecule type" value="Genomic_DNA"/>
</dbReference>
<dbReference type="Gene3D" id="1.10.10.10">
    <property type="entry name" value="Winged helix-like DNA-binding domain superfamily/Winged helix DNA-binding domain"/>
    <property type="match status" value="1"/>
</dbReference>
<dbReference type="InterPro" id="IPR036388">
    <property type="entry name" value="WH-like_DNA-bd_sf"/>
</dbReference>
<organism evidence="5 6">
    <name type="scientific">Kaistella pullorum</name>
    <dbReference type="NCBI Taxonomy" id="2763074"/>
    <lineage>
        <taxon>Bacteria</taxon>
        <taxon>Pseudomonadati</taxon>
        <taxon>Bacteroidota</taxon>
        <taxon>Flavobacteriia</taxon>
        <taxon>Flavobacteriales</taxon>
        <taxon>Weeksellaceae</taxon>
        <taxon>Chryseobacterium group</taxon>
        <taxon>Kaistella</taxon>
    </lineage>
</organism>
<protein>
    <submittedName>
        <fullName evidence="5">MarR family transcriptional regulator</fullName>
    </submittedName>
</protein>
<evidence type="ECO:0000259" key="4">
    <source>
        <dbReference type="PROSITE" id="PS50995"/>
    </source>
</evidence>
<dbReference type="PRINTS" id="PR00598">
    <property type="entry name" value="HTHMARR"/>
</dbReference>
<proteinExistence type="predicted"/>
<keyword evidence="6" id="KW-1185">Reference proteome</keyword>
<dbReference type="InterPro" id="IPR023187">
    <property type="entry name" value="Tscrpt_reg_MarR-type_CS"/>
</dbReference>
<dbReference type="InterPro" id="IPR000835">
    <property type="entry name" value="HTH_MarR-typ"/>
</dbReference>
<name>A0ABR8WLN9_9FLAO</name>
<dbReference type="PROSITE" id="PS01117">
    <property type="entry name" value="HTH_MARR_1"/>
    <property type="match status" value="1"/>
</dbReference>
<keyword evidence="3" id="KW-0804">Transcription</keyword>
<gene>
    <name evidence="5" type="ORF">H9628_05785</name>
</gene>
<sequence>MKNKMNEKVDNIDLVLKSTWLAVSKMYSDLAQDYDATAVQALTLLKIDPKDGTRSTNLGPKMAIEPTSLTRIIKLLEDNGYIYKEKTTNDKREVIIKLTDKGLNSRNLSKEVVLNFNKTVMEKIPNEKLEIFKEVMGEILQIANQLNNKK</sequence>
<reference evidence="5 6" key="1">
    <citation type="submission" date="2020-08" db="EMBL/GenBank/DDBJ databases">
        <title>A Genomic Blueprint of the Chicken Gut Microbiome.</title>
        <authorList>
            <person name="Gilroy R."/>
            <person name="Ravi A."/>
            <person name="Getino M."/>
            <person name="Pursley I."/>
            <person name="Horton D.L."/>
            <person name="Alikhan N.-F."/>
            <person name="Baker D."/>
            <person name="Gharbi K."/>
            <person name="Hall N."/>
            <person name="Watson M."/>
            <person name="Adriaenssens E.M."/>
            <person name="Foster-Nyarko E."/>
            <person name="Jarju S."/>
            <person name="Secka A."/>
            <person name="Antonio M."/>
            <person name="Oren A."/>
            <person name="Chaudhuri R."/>
            <person name="La Ragione R.M."/>
            <person name="Hildebrand F."/>
            <person name="Pallen M.J."/>
        </authorList>
    </citation>
    <scope>NUCLEOTIDE SEQUENCE [LARGE SCALE GENOMIC DNA]</scope>
    <source>
        <strain evidence="5 6">Sa1CVA4</strain>
    </source>
</reference>
<dbReference type="PANTHER" id="PTHR42756:SF1">
    <property type="entry name" value="TRANSCRIPTIONAL REPRESSOR OF EMRAB OPERON"/>
    <property type="match status" value="1"/>
</dbReference>
<dbReference type="SMART" id="SM00347">
    <property type="entry name" value="HTH_MARR"/>
    <property type="match status" value="1"/>
</dbReference>
<evidence type="ECO:0000313" key="5">
    <source>
        <dbReference type="EMBL" id="MBD8017975.1"/>
    </source>
</evidence>
<dbReference type="Pfam" id="PF01047">
    <property type="entry name" value="MarR"/>
    <property type="match status" value="1"/>
</dbReference>
<evidence type="ECO:0000256" key="2">
    <source>
        <dbReference type="ARBA" id="ARBA00023125"/>
    </source>
</evidence>
<evidence type="ECO:0000256" key="1">
    <source>
        <dbReference type="ARBA" id="ARBA00023015"/>
    </source>
</evidence>
<dbReference type="Proteomes" id="UP000626242">
    <property type="component" value="Unassembled WGS sequence"/>
</dbReference>
<evidence type="ECO:0000256" key="3">
    <source>
        <dbReference type="ARBA" id="ARBA00023163"/>
    </source>
</evidence>
<keyword evidence="2" id="KW-0238">DNA-binding</keyword>
<dbReference type="InterPro" id="IPR036390">
    <property type="entry name" value="WH_DNA-bd_sf"/>
</dbReference>
<dbReference type="PROSITE" id="PS50995">
    <property type="entry name" value="HTH_MARR_2"/>
    <property type="match status" value="1"/>
</dbReference>
<dbReference type="RefSeq" id="WP_251833177.1">
    <property type="nucleotide sequence ID" value="NZ_JACSPS010000002.1"/>
</dbReference>
<dbReference type="PANTHER" id="PTHR42756">
    <property type="entry name" value="TRANSCRIPTIONAL REGULATOR, MARR"/>
    <property type="match status" value="1"/>
</dbReference>
<feature type="domain" description="HTH marR-type" evidence="4">
    <location>
        <begin position="1"/>
        <end position="141"/>
    </location>
</feature>
<comment type="caution">
    <text evidence="5">The sequence shown here is derived from an EMBL/GenBank/DDBJ whole genome shotgun (WGS) entry which is preliminary data.</text>
</comment>
<accession>A0ABR8WLN9</accession>